<keyword evidence="6" id="KW-0812">Transmembrane</keyword>
<dbReference type="AlphaFoldDB" id="A0A0H2MEK7"/>
<dbReference type="PATRIC" id="fig|1489064.4.peg.3501"/>
<keyword evidence="9" id="KW-1185">Reference proteome</keyword>
<dbReference type="PANTHER" id="PTHR10434:SF64">
    <property type="entry name" value="1-ACYL-SN-GLYCEROL-3-PHOSPHATE ACYLTRANSFERASE-RELATED"/>
    <property type="match status" value="1"/>
</dbReference>
<comment type="caution">
    <text evidence="8">The sequence shown here is derived from an EMBL/GenBank/DDBJ whole genome shotgun (WGS) entry which is preliminary data.</text>
</comment>
<evidence type="ECO:0000313" key="9">
    <source>
        <dbReference type="Proteomes" id="UP000035444"/>
    </source>
</evidence>
<proteinExistence type="predicted"/>
<evidence type="ECO:0000256" key="3">
    <source>
        <dbReference type="ARBA" id="ARBA00022679"/>
    </source>
</evidence>
<keyword evidence="2" id="KW-0444">Lipid biosynthesis</keyword>
<keyword evidence="3 8" id="KW-0808">Transferase</keyword>
<feature type="domain" description="Phospholipid/glycerol acyltransferase" evidence="7">
    <location>
        <begin position="76"/>
        <end position="191"/>
    </location>
</feature>
<dbReference type="STRING" id="1489064.WH96_10990"/>
<dbReference type="EMBL" id="LAQL01000006">
    <property type="protein sequence ID" value="KLN60954.1"/>
    <property type="molecule type" value="Genomic_DNA"/>
</dbReference>
<dbReference type="GO" id="GO:0006654">
    <property type="term" value="P:phosphatidic acid biosynthetic process"/>
    <property type="evidence" value="ECO:0007669"/>
    <property type="project" value="TreeGrafter"/>
</dbReference>
<dbReference type="SMART" id="SM00563">
    <property type="entry name" value="PlsC"/>
    <property type="match status" value="1"/>
</dbReference>
<evidence type="ECO:0000256" key="4">
    <source>
        <dbReference type="ARBA" id="ARBA00023098"/>
    </source>
</evidence>
<organism evidence="8 9">
    <name type="scientific">Kiloniella spongiae</name>
    <dbReference type="NCBI Taxonomy" id="1489064"/>
    <lineage>
        <taxon>Bacteria</taxon>
        <taxon>Pseudomonadati</taxon>
        <taxon>Pseudomonadota</taxon>
        <taxon>Alphaproteobacteria</taxon>
        <taxon>Rhodospirillales</taxon>
        <taxon>Kiloniellaceae</taxon>
        <taxon>Kiloniella</taxon>
    </lineage>
</organism>
<evidence type="ECO:0000259" key="7">
    <source>
        <dbReference type="SMART" id="SM00563"/>
    </source>
</evidence>
<evidence type="ECO:0000256" key="1">
    <source>
        <dbReference type="ARBA" id="ARBA00005189"/>
    </source>
</evidence>
<keyword evidence="6" id="KW-1133">Transmembrane helix</keyword>
<dbReference type="RefSeq" id="WP_047764165.1">
    <property type="nucleotide sequence ID" value="NZ_LAQL01000006.1"/>
</dbReference>
<dbReference type="Proteomes" id="UP000035444">
    <property type="component" value="Unassembled WGS sequence"/>
</dbReference>
<feature type="transmembrane region" description="Helical" evidence="6">
    <location>
        <begin position="20"/>
        <end position="40"/>
    </location>
</feature>
<dbReference type="SUPFAM" id="SSF69593">
    <property type="entry name" value="Glycerol-3-phosphate (1)-acyltransferase"/>
    <property type="match status" value="1"/>
</dbReference>
<gene>
    <name evidence="8" type="ORF">WH96_10990</name>
</gene>
<evidence type="ECO:0000313" key="8">
    <source>
        <dbReference type="EMBL" id="KLN60954.1"/>
    </source>
</evidence>
<dbReference type="CDD" id="cd07989">
    <property type="entry name" value="LPLAT_AGPAT-like"/>
    <property type="match status" value="1"/>
</dbReference>
<name>A0A0H2MEK7_9PROT</name>
<dbReference type="InterPro" id="IPR002123">
    <property type="entry name" value="Plipid/glycerol_acylTrfase"/>
</dbReference>
<keyword evidence="4" id="KW-0443">Lipid metabolism</keyword>
<evidence type="ECO:0000256" key="6">
    <source>
        <dbReference type="SAM" id="Phobius"/>
    </source>
</evidence>
<dbReference type="PANTHER" id="PTHR10434">
    <property type="entry name" value="1-ACYL-SN-GLYCEROL-3-PHOSPHATE ACYLTRANSFERASE"/>
    <property type="match status" value="1"/>
</dbReference>
<protein>
    <submittedName>
        <fullName evidence="8">Acyl-phosphate glycerol 3-phosphate acyltransferase</fullName>
    </submittedName>
</protein>
<accession>A0A0H2MEK7</accession>
<dbReference type="OrthoDB" id="9806880at2"/>
<keyword evidence="6" id="KW-0472">Membrane</keyword>
<evidence type="ECO:0000256" key="2">
    <source>
        <dbReference type="ARBA" id="ARBA00022516"/>
    </source>
</evidence>
<dbReference type="Pfam" id="PF01553">
    <property type="entry name" value="Acyltransferase"/>
    <property type="match status" value="1"/>
</dbReference>
<evidence type="ECO:0000256" key="5">
    <source>
        <dbReference type="ARBA" id="ARBA00023315"/>
    </source>
</evidence>
<keyword evidence="5 8" id="KW-0012">Acyltransferase</keyword>
<comment type="pathway">
    <text evidence="1">Lipid metabolism.</text>
</comment>
<sequence length="278" mass="30850">MSDIAVASGLGSDLRASCRLVVYVLFTLALMPLQLLLLLLRLPGRYKLPLWYHNATCFLNGIKVVTRGQQSTRQPTLYVSNHVSYLDISVLGGLIDGHFVAKSEVGNWPFFGWLAKLSGTVFIQRRQHKSSESRDNMAKRLGNGRDLILFPEGTSSDGTRVLPFKSALFSVAQISENDSPLLVQPISITYTRLDGMPMGRLWRPFYAWYGDMELPGHLWHALAMGILTVEVEFLEPVEASSFANRKDMASHCHKAVSGGVSDALGGRRLEIASNPNTW</sequence>
<dbReference type="GO" id="GO:0003841">
    <property type="term" value="F:1-acylglycerol-3-phosphate O-acyltransferase activity"/>
    <property type="evidence" value="ECO:0007669"/>
    <property type="project" value="TreeGrafter"/>
</dbReference>
<reference evidence="8 9" key="1">
    <citation type="submission" date="2015-03" db="EMBL/GenBank/DDBJ databases">
        <title>Genome Sequence of Kiloniella spongiae MEBiC09566, isolated from a marine sponge.</title>
        <authorList>
            <person name="Shao Z."/>
            <person name="Wang L."/>
            <person name="Li X."/>
        </authorList>
    </citation>
    <scope>NUCLEOTIDE SEQUENCE [LARGE SCALE GENOMIC DNA]</scope>
    <source>
        <strain evidence="8 9">MEBiC09566</strain>
    </source>
</reference>